<dbReference type="Gene3D" id="3.10.20.420">
    <property type="entry name" value="Bypass-of-forespore C, N-terminal domain"/>
    <property type="match status" value="1"/>
</dbReference>
<dbReference type="InterPro" id="IPR038118">
    <property type="entry name" value="BOFC_N_sf"/>
</dbReference>
<evidence type="ECO:0000259" key="3">
    <source>
        <dbReference type="Pfam" id="PF08977"/>
    </source>
</evidence>
<protein>
    <submittedName>
        <fullName evidence="4">Forespore regulator of the sigma-K checkpoint</fullName>
    </submittedName>
</protein>
<dbReference type="EMBL" id="FOTR01000007">
    <property type="protein sequence ID" value="SFM05207.1"/>
    <property type="molecule type" value="Genomic_DNA"/>
</dbReference>
<dbReference type="InterPro" id="IPR038117">
    <property type="entry name" value="BofC_C_sf"/>
</dbReference>
<feature type="domain" description="Bypass of forespore C C-terminal" evidence="2">
    <location>
        <begin position="101"/>
        <end position="172"/>
    </location>
</feature>
<dbReference type="Pfam" id="PF08977">
    <property type="entry name" value="BOFC_N"/>
    <property type="match status" value="1"/>
</dbReference>
<dbReference type="InterPro" id="IPR015050">
    <property type="entry name" value="BofC_C"/>
</dbReference>
<keyword evidence="1" id="KW-0812">Transmembrane</keyword>
<dbReference type="Proteomes" id="UP000198565">
    <property type="component" value="Unassembled WGS sequence"/>
</dbReference>
<keyword evidence="1" id="KW-0472">Membrane</keyword>
<keyword evidence="5" id="KW-1185">Reference proteome</keyword>
<organism evidence="4 5">
    <name type="scientific">Gracilibacillus orientalis</name>
    <dbReference type="NCBI Taxonomy" id="334253"/>
    <lineage>
        <taxon>Bacteria</taxon>
        <taxon>Bacillati</taxon>
        <taxon>Bacillota</taxon>
        <taxon>Bacilli</taxon>
        <taxon>Bacillales</taxon>
        <taxon>Bacillaceae</taxon>
        <taxon>Gracilibacillus</taxon>
    </lineage>
</organism>
<dbReference type="AlphaFoldDB" id="A0A1I4MQ91"/>
<feature type="transmembrane region" description="Helical" evidence="1">
    <location>
        <begin position="6"/>
        <end position="25"/>
    </location>
</feature>
<accession>A0A1I4MQ91</accession>
<sequence>MGKIWLLLNCVVVLIIGVISFQSFFQQDETKEREQQEEVMVMSQDPLTIELSLEKQYIDGNIETEYVEETIASMEDFWSEYQEWQVMEQKEGFIRFRKEVDDISPYLKANGYFGIKEGQLTIFEGVPVHEAAVQSFYQIDTEELESHLHKQLKEGIKIDSKQDYLKVIETYRSYQDVEAVNS</sequence>
<gene>
    <name evidence="4" type="ORF">SAMN04487943_10714</name>
</gene>
<dbReference type="Gene3D" id="3.30.70.1740">
    <property type="entry name" value="Bypass-of-forespore C, C-terminal domain"/>
    <property type="match status" value="1"/>
</dbReference>
<dbReference type="Pfam" id="PF08955">
    <property type="entry name" value="BofC_C"/>
    <property type="match status" value="1"/>
</dbReference>
<evidence type="ECO:0000313" key="4">
    <source>
        <dbReference type="EMBL" id="SFM05207.1"/>
    </source>
</evidence>
<name>A0A1I4MQ91_9BACI</name>
<evidence type="ECO:0000259" key="2">
    <source>
        <dbReference type="Pfam" id="PF08955"/>
    </source>
</evidence>
<proteinExistence type="predicted"/>
<feature type="domain" description="Bypass-of-forespore C N-terminal" evidence="3">
    <location>
        <begin position="49"/>
        <end position="98"/>
    </location>
</feature>
<dbReference type="STRING" id="334253.SAMN04487943_10714"/>
<evidence type="ECO:0000313" key="5">
    <source>
        <dbReference type="Proteomes" id="UP000198565"/>
    </source>
</evidence>
<dbReference type="RefSeq" id="WP_091484104.1">
    <property type="nucleotide sequence ID" value="NZ_FOTR01000007.1"/>
</dbReference>
<reference evidence="5" key="1">
    <citation type="submission" date="2016-10" db="EMBL/GenBank/DDBJ databases">
        <authorList>
            <person name="Varghese N."/>
            <person name="Submissions S."/>
        </authorList>
    </citation>
    <scope>NUCLEOTIDE SEQUENCE [LARGE SCALE GENOMIC DNA]</scope>
    <source>
        <strain evidence="5">CGMCC 1.4250</strain>
    </source>
</reference>
<keyword evidence="1" id="KW-1133">Transmembrane helix</keyword>
<dbReference type="OrthoDB" id="2678751at2"/>
<dbReference type="InterPro" id="IPR015071">
    <property type="entry name" value="BOFC_N"/>
</dbReference>
<evidence type="ECO:0000256" key="1">
    <source>
        <dbReference type="SAM" id="Phobius"/>
    </source>
</evidence>